<proteinExistence type="predicted"/>
<feature type="region of interest" description="Disordered" evidence="1">
    <location>
        <begin position="94"/>
        <end position="123"/>
    </location>
</feature>
<dbReference type="AlphaFoldDB" id="A0A843X111"/>
<keyword evidence="3" id="KW-1185">Reference proteome</keyword>
<dbReference type="EMBL" id="NMUH01006151">
    <property type="protein sequence ID" value="MQM14587.1"/>
    <property type="molecule type" value="Genomic_DNA"/>
</dbReference>
<comment type="caution">
    <text evidence="2">The sequence shown here is derived from an EMBL/GenBank/DDBJ whole genome shotgun (WGS) entry which is preliminary data.</text>
</comment>
<protein>
    <submittedName>
        <fullName evidence="2">Uncharacterized protein</fullName>
    </submittedName>
</protein>
<sequence>MQAQLRRMQAQLRRMQAQLKHLLMFEVREDVLGARETCFARKVQQPPPPTPPVFPGARPASGPPAANAPVSVDHTPMLTSDHSTLRPFTFTVPSPAHATPMHDDTMAEDSSPSSSPPPRTKSLANIYASTPAIPAQSMALSIRALRGDLVSAFPCVTTLELKIELEEPAELLANYILSALRACNKLIRTLVLSIMMEFHNSDSDDETESPRVLLALDSDIVMRDLKTIMIQGLTRYNHHLGEEGSTEAEGFVAQKGENDIVLIGFLLKVSPVLEKLIVQPSKGMYMMARKWELLFNLSSVLLSLPRASPNAKVFIDGK</sequence>
<evidence type="ECO:0000256" key="1">
    <source>
        <dbReference type="SAM" id="MobiDB-lite"/>
    </source>
</evidence>
<dbReference type="Proteomes" id="UP000652761">
    <property type="component" value="Unassembled WGS sequence"/>
</dbReference>
<feature type="region of interest" description="Disordered" evidence="1">
    <location>
        <begin position="42"/>
        <end position="66"/>
    </location>
</feature>
<evidence type="ECO:0000313" key="2">
    <source>
        <dbReference type="EMBL" id="MQM14587.1"/>
    </source>
</evidence>
<organism evidence="2 3">
    <name type="scientific">Colocasia esculenta</name>
    <name type="common">Wild taro</name>
    <name type="synonym">Arum esculentum</name>
    <dbReference type="NCBI Taxonomy" id="4460"/>
    <lineage>
        <taxon>Eukaryota</taxon>
        <taxon>Viridiplantae</taxon>
        <taxon>Streptophyta</taxon>
        <taxon>Embryophyta</taxon>
        <taxon>Tracheophyta</taxon>
        <taxon>Spermatophyta</taxon>
        <taxon>Magnoliopsida</taxon>
        <taxon>Liliopsida</taxon>
        <taxon>Araceae</taxon>
        <taxon>Aroideae</taxon>
        <taxon>Colocasieae</taxon>
        <taxon>Colocasia</taxon>
    </lineage>
</organism>
<feature type="compositionally biased region" description="Pro residues" evidence="1">
    <location>
        <begin position="45"/>
        <end position="54"/>
    </location>
</feature>
<feature type="compositionally biased region" description="Low complexity" evidence="1">
    <location>
        <begin position="55"/>
        <end position="66"/>
    </location>
</feature>
<evidence type="ECO:0000313" key="3">
    <source>
        <dbReference type="Proteomes" id="UP000652761"/>
    </source>
</evidence>
<reference evidence="2" key="1">
    <citation type="submission" date="2017-07" db="EMBL/GenBank/DDBJ databases">
        <title>Taro Niue Genome Assembly and Annotation.</title>
        <authorList>
            <person name="Atibalentja N."/>
            <person name="Keating K."/>
            <person name="Fields C.J."/>
        </authorList>
    </citation>
    <scope>NUCLEOTIDE SEQUENCE</scope>
    <source>
        <strain evidence="2">Niue_2</strain>
        <tissue evidence="2">Leaf</tissue>
    </source>
</reference>
<gene>
    <name evidence="2" type="ORF">Taro_047518</name>
</gene>
<accession>A0A843X111</accession>
<name>A0A843X111_COLES</name>